<dbReference type="CDD" id="cd00088">
    <property type="entry name" value="HPT"/>
    <property type="match status" value="1"/>
</dbReference>
<organism evidence="4 5">
    <name type="scientific">Vanrija albida</name>
    <dbReference type="NCBI Taxonomy" id="181172"/>
    <lineage>
        <taxon>Eukaryota</taxon>
        <taxon>Fungi</taxon>
        <taxon>Dikarya</taxon>
        <taxon>Basidiomycota</taxon>
        <taxon>Agaricomycotina</taxon>
        <taxon>Tremellomycetes</taxon>
        <taxon>Trichosporonales</taxon>
        <taxon>Trichosporonaceae</taxon>
        <taxon>Vanrija</taxon>
    </lineage>
</organism>
<keyword evidence="5" id="KW-1185">Reference proteome</keyword>
<proteinExistence type="predicted"/>
<evidence type="ECO:0000313" key="4">
    <source>
        <dbReference type="EMBL" id="KAL1410401.1"/>
    </source>
</evidence>
<gene>
    <name evidence="4" type="primary">YPD1</name>
    <name evidence="4" type="ORF">Q8F55_004411</name>
</gene>
<feature type="domain" description="HPt" evidence="3">
    <location>
        <begin position="123"/>
        <end position="221"/>
    </location>
</feature>
<evidence type="ECO:0000256" key="2">
    <source>
        <dbReference type="SAM" id="MobiDB-lite"/>
    </source>
</evidence>
<dbReference type="InterPro" id="IPR036641">
    <property type="entry name" value="HPT_dom_sf"/>
</dbReference>
<dbReference type="SUPFAM" id="SSF47226">
    <property type="entry name" value="Histidine-containing phosphotransfer domain, HPT domain"/>
    <property type="match status" value="1"/>
</dbReference>
<sequence length="233" mass="24577">MSAGAPTPDSTKAVSKEDAKAASASPAASKDAASPAETPKSPVTAATPVSTTTTPAGDNGSSSKAAETPTPATSASAASAEVDHEPADDEPLPDEPDGIINMEIFSQIQDMDDEDDEDEEGGGHEFSKGIVWGYFEQAENTFKSMEEAIAEPSLSKLSSLGHFLKGSSAALGIIKLQDSCEKMQHYGNLRDEEVGAPLTEEEALKRIKALLADCKRDYAVASRWLRRLYGENV</sequence>
<reference evidence="4 5" key="1">
    <citation type="submission" date="2023-08" db="EMBL/GenBank/DDBJ databases">
        <title>Annotated Genome Sequence of Vanrija albida AlHP1.</title>
        <authorList>
            <person name="Herzog R."/>
        </authorList>
    </citation>
    <scope>NUCLEOTIDE SEQUENCE [LARGE SCALE GENOMIC DNA]</scope>
    <source>
        <strain evidence="4 5">AlHP1</strain>
    </source>
</reference>
<dbReference type="InterPro" id="IPR008207">
    <property type="entry name" value="Sig_transdc_His_kin_Hpt_dom"/>
</dbReference>
<keyword evidence="1" id="KW-0597">Phosphoprotein</keyword>
<dbReference type="Proteomes" id="UP001565368">
    <property type="component" value="Unassembled WGS sequence"/>
</dbReference>
<dbReference type="InterPro" id="IPR045871">
    <property type="entry name" value="AHP1-5/YPD1"/>
</dbReference>
<feature type="region of interest" description="Disordered" evidence="2">
    <location>
        <begin position="1"/>
        <end position="98"/>
    </location>
</feature>
<feature type="compositionally biased region" description="Low complexity" evidence="2">
    <location>
        <begin position="21"/>
        <end position="80"/>
    </location>
</feature>
<dbReference type="PANTHER" id="PTHR28242">
    <property type="entry name" value="PHOSPHORELAY INTERMEDIATE PROTEIN YPD1"/>
    <property type="match status" value="1"/>
</dbReference>
<dbReference type="GeneID" id="95985454"/>
<dbReference type="Gene3D" id="1.20.120.160">
    <property type="entry name" value="HPT domain"/>
    <property type="match status" value="1"/>
</dbReference>
<dbReference type="RefSeq" id="XP_069210345.1">
    <property type="nucleotide sequence ID" value="XM_069352927.1"/>
</dbReference>
<protein>
    <submittedName>
        <fullName evidence="4">Phosphorelay intermediate protein</fullName>
    </submittedName>
</protein>
<dbReference type="EMBL" id="JBBXJM010000003">
    <property type="protein sequence ID" value="KAL1410401.1"/>
    <property type="molecule type" value="Genomic_DNA"/>
</dbReference>
<evidence type="ECO:0000313" key="5">
    <source>
        <dbReference type="Proteomes" id="UP001565368"/>
    </source>
</evidence>
<feature type="modified residue" description="Phosphohistidine" evidence="1">
    <location>
        <position position="162"/>
    </location>
</feature>
<evidence type="ECO:0000259" key="3">
    <source>
        <dbReference type="PROSITE" id="PS50894"/>
    </source>
</evidence>
<comment type="caution">
    <text evidence="4">The sequence shown here is derived from an EMBL/GenBank/DDBJ whole genome shotgun (WGS) entry which is preliminary data.</text>
</comment>
<accession>A0ABR3Q7I0</accession>
<name>A0ABR3Q7I0_9TREE</name>
<dbReference type="PROSITE" id="PS50894">
    <property type="entry name" value="HPT"/>
    <property type="match status" value="1"/>
</dbReference>
<evidence type="ECO:0000256" key="1">
    <source>
        <dbReference type="PROSITE-ProRule" id="PRU00110"/>
    </source>
</evidence>
<feature type="compositionally biased region" description="Acidic residues" evidence="2">
    <location>
        <begin position="86"/>
        <end position="97"/>
    </location>
</feature>
<dbReference type="PANTHER" id="PTHR28242:SF52">
    <property type="entry name" value="PHOSPHORELAY INTERMEDIATE PROTEIN YPD1"/>
    <property type="match status" value="1"/>
</dbReference>
<dbReference type="Pfam" id="PF01627">
    <property type="entry name" value="Hpt"/>
    <property type="match status" value="1"/>
</dbReference>